<dbReference type="SUPFAM" id="SSF55021">
    <property type="entry name" value="ACT-like"/>
    <property type="match status" value="1"/>
</dbReference>
<proteinExistence type="predicted"/>
<dbReference type="KEGG" id="tpe:Tpen_0124"/>
<evidence type="ECO:0000256" key="2">
    <source>
        <dbReference type="ARBA" id="ARBA00023125"/>
    </source>
</evidence>
<dbReference type="EMBL" id="CP000505">
    <property type="protein sequence ID" value="ABL77534.1"/>
    <property type="molecule type" value="Genomic_DNA"/>
</dbReference>
<reference evidence="6" key="1">
    <citation type="journal article" date="2008" name="J. Bacteriol.">
        <title>Genome sequence of Thermofilum pendens reveals an exceptional loss of biosynthetic pathways without genome reduction.</title>
        <authorList>
            <person name="Anderson I."/>
            <person name="Rodriguez J."/>
            <person name="Susanti D."/>
            <person name="Porat I."/>
            <person name="Reich C."/>
            <person name="Ulrich L.E."/>
            <person name="Elkins J.G."/>
            <person name="Mavromatis K."/>
            <person name="Lykidis A."/>
            <person name="Kim E."/>
            <person name="Thompson L.S."/>
            <person name="Nolan M."/>
            <person name="Land M."/>
            <person name="Copeland A."/>
            <person name="Lapidus A."/>
            <person name="Lucas S."/>
            <person name="Detter C."/>
            <person name="Zhulin I.B."/>
            <person name="Olsen G.J."/>
            <person name="Whitman W."/>
            <person name="Mukhopadhyay B."/>
            <person name="Bristow J."/>
            <person name="Kyrpides N."/>
        </authorList>
    </citation>
    <scope>NUCLEOTIDE SEQUENCE [LARGE SCALE GENOMIC DNA]</scope>
    <source>
        <strain evidence="6">DSM 2475 / Hrk 5</strain>
    </source>
</reference>
<dbReference type="GO" id="GO:0006355">
    <property type="term" value="P:regulation of DNA-templated transcription"/>
    <property type="evidence" value="ECO:0007669"/>
    <property type="project" value="InterPro"/>
</dbReference>
<keyword evidence="6" id="KW-1185">Reference proteome</keyword>
<keyword evidence="1" id="KW-0805">Transcription regulation</keyword>
<evidence type="ECO:0000259" key="4">
    <source>
        <dbReference type="Pfam" id="PF08753"/>
    </source>
</evidence>
<dbReference type="PANTHER" id="PTHR34719:SF2">
    <property type="entry name" value="NICKEL-RESPONSIVE REGULATOR"/>
    <property type="match status" value="1"/>
</dbReference>
<dbReference type="eggNOG" id="arCOG01008">
    <property type="taxonomic scope" value="Archaea"/>
</dbReference>
<dbReference type="InterPro" id="IPR013321">
    <property type="entry name" value="Arc_rbn_hlx_hlx"/>
</dbReference>
<dbReference type="InterPro" id="IPR010985">
    <property type="entry name" value="Ribbon_hlx_hlx"/>
</dbReference>
<dbReference type="InterPro" id="IPR045865">
    <property type="entry name" value="ACT-like_dom_sf"/>
</dbReference>
<name>A1RWF4_THEPD</name>
<dbReference type="Gene3D" id="1.10.1220.10">
    <property type="entry name" value="Met repressor-like"/>
    <property type="match status" value="1"/>
</dbReference>
<dbReference type="Proteomes" id="UP000000641">
    <property type="component" value="Chromosome"/>
</dbReference>
<dbReference type="SUPFAM" id="SSF47598">
    <property type="entry name" value="Ribbon-helix-helix"/>
    <property type="match status" value="1"/>
</dbReference>
<dbReference type="Pfam" id="PF08753">
    <property type="entry name" value="NikR_C"/>
    <property type="match status" value="1"/>
</dbReference>
<dbReference type="STRING" id="368408.Tpen_0124"/>
<dbReference type="EnsemblBacteria" id="ABL77534">
    <property type="protein sequence ID" value="ABL77534"/>
    <property type="gene ID" value="Tpen_0124"/>
</dbReference>
<dbReference type="HOGENOM" id="CLU_113319_3_0_2"/>
<sequence length="130" mass="14936">MRDKRRVGVSLDGDVFEELERVAKAFNTDRSHIVNMAAREYLLEKFHYAKPHSCEGVMIISYDPARGQEVAEAIEESKSLVVSRSHFHTGDGCCLEILYLKGDSEEIWLLEKRVSHLCDVCRFVPSHRLQ</sequence>
<dbReference type="AlphaFoldDB" id="A1RWF4"/>
<organism evidence="5 6">
    <name type="scientific">Thermofilum pendens (strain DSM 2475 / Hrk 5)</name>
    <dbReference type="NCBI Taxonomy" id="368408"/>
    <lineage>
        <taxon>Archaea</taxon>
        <taxon>Thermoproteota</taxon>
        <taxon>Thermoprotei</taxon>
        <taxon>Thermofilales</taxon>
        <taxon>Thermofilaceae</taxon>
        <taxon>Thermofilum</taxon>
    </lineage>
</organism>
<dbReference type="Gene3D" id="3.30.70.1150">
    <property type="entry name" value="ACT-like. Chain A, domain 2"/>
    <property type="match status" value="1"/>
</dbReference>
<evidence type="ECO:0000256" key="1">
    <source>
        <dbReference type="ARBA" id="ARBA00023015"/>
    </source>
</evidence>
<dbReference type="OrthoDB" id="25654at2157"/>
<protein>
    <submittedName>
        <fullName evidence="5">Transcriptional regulator, CopG family</fullName>
    </submittedName>
</protein>
<dbReference type="GeneID" id="4602186"/>
<keyword evidence="2" id="KW-0238">DNA-binding</keyword>
<accession>A1RWF4</accession>
<dbReference type="InterPro" id="IPR027271">
    <property type="entry name" value="Acetolactate_synth/TF_NikR_C"/>
</dbReference>
<dbReference type="InterPro" id="IPR014864">
    <property type="entry name" value="TF_NikR_Ni-bd_C"/>
</dbReference>
<feature type="domain" description="Transcription factor NikR nickel binding C-terminal" evidence="4">
    <location>
        <begin position="56"/>
        <end position="119"/>
    </location>
</feature>
<evidence type="ECO:0000313" key="6">
    <source>
        <dbReference type="Proteomes" id="UP000000641"/>
    </source>
</evidence>
<gene>
    <name evidence="5" type="ordered locus">Tpen_0124</name>
</gene>
<dbReference type="RefSeq" id="WP_011751799.1">
    <property type="nucleotide sequence ID" value="NC_008698.1"/>
</dbReference>
<dbReference type="InterPro" id="IPR050192">
    <property type="entry name" value="CopG/NikR_regulator"/>
</dbReference>
<evidence type="ECO:0000313" key="5">
    <source>
        <dbReference type="EMBL" id="ABL77534.1"/>
    </source>
</evidence>
<dbReference type="PANTHER" id="PTHR34719">
    <property type="entry name" value="NICKEL-RESPONSIVE REGULATOR"/>
    <property type="match status" value="1"/>
</dbReference>
<dbReference type="GO" id="GO:0003677">
    <property type="term" value="F:DNA binding"/>
    <property type="evidence" value="ECO:0007669"/>
    <property type="project" value="TreeGrafter"/>
</dbReference>
<keyword evidence="3" id="KW-0804">Transcription</keyword>
<evidence type="ECO:0000256" key="3">
    <source>
        <dbReference type="ARBA" id="ARBA00023163"/>
    </source>
</evidence>